<evidence type="ECO:0000313" key="2">
    <source>
        <dbReference type="Proteomes" id="UP001143856"/>
    </source>
</evidence>
<gene>
    <name evidence="1" type="ORF">NUW58_g10011</name>
</gene>
<dbReference type="EMBL" id="JAPDGR010004036">
    <property type="protein sequence ID" value="KAJ2969348.1"/>
    <property type="molecule type" value="Genomic_DNA"/>
</dbReference>
<evidence type="ECO:0000313" key="1">
    <source>
        <dbReference type="EMBL" id="KAJ2969348.1"/>
    </source>
</evidence>
<proteinExistence type="predicted"/>
<organism evidence="1 2">
    <name type="scientific">Xylaria curta</name>
    <dbReference type="NCBI Taxonomy" id="42375"/>
    <lineage>
        <taxon>Eukaryota</taxon>
        <taxon>Fungi</taxon>
        <taxon>Dikarya</taxon>
        <taxon>Ascomycota</taxon>
        <taxon>Pezizomycotina</taxon>
        <taxon>Sordariomycetes</taxon>
        <taxon>Xylariomycetidae</taxon>
        <taxon>Xylariales</taxon>
        <taxon>Xylariaceae</taxon>
        <taxon>Xylaria</taxon>
    </lineage>
</organism>
<accession>A0ACC1MT16</accession>
<comment type="caution">
    <text evidence="1">The sequence shown here is derived from an EMBL/GenBank/DDBJ whole genome shotgun (WGS) entry which is preliminary data.</text>
</comment>
<reference evidence="1" key="1">
    <citation type="submission" date="2022-10" db="EMBL/GenBank/DDBJ databases">
        <title>Genome Sequence of Xylaria curta.</title>
        <authorList>
            <person name="Buettner E."/>
        </authorList>
    </citation>
    <scope>NUCLEOTIDE SEQUENCE</scope>
    <source>
        <strain evidence="1">Babe10</strain>
    </source>
</reference>
<sequence length="540" mass="59004">MPDNPATHRMSHAAGLAKDICVVPDSPHVGAAKKYPAKLHVAKVAKALGSKDGIIFLPGQWDVNWEDSDQGPPFRQRRYFYYLAGVNFPGCSVTYDIEADKLTLWVPYTPPATILWFGNTPSPEACLARTDVHDVKYANLLSEYLASRLAKVRKLYVLRTSQMPKFDEFKRLSLHIDTTSLQGVMDEARVIKSDYEIDMIRKANAVSSEAHKKVARSIYGLSNECQIEAAFLSSCTAQNAHTQAYPIIAGAGPNASTLHYEANNEPLADRQLVVLDAGAEWDCYASDVTRTLPIGPTCSPEAKAIYDLVHQMQEECILRIRPGVVFRDLQLHATLVAVKGLLELGILHNGTADEIFKNGTGSAFFPHGLGHHVGLDVHDVLSKDLLRPAGESMWGKRRPIGPNSLRAMIKQATATPTDKDGADATATSQYTTLQLGRAIPVRVYKPNNGQPSKGILLHAHGGGYVLGSHDTVDRLLKFYADTCQVTAMSVGYRLAPEHPWPAGREDCIDVAEHLVDHGEAEHGAPLLFLAGESAGANYRS</sequence>
<name>A0ACC1MT16_9PEZI</name>
<keyword evidence="2" id="KW-1185">Reference proteome</keyword>
<dbReference type="Proteomes" id="UP001143856">
    <property type="component" value="Unassembled WGS sequence"/>
</dbReference>
<protein>
    <submittedName>
        <fullName evidence="1">Uncharacterized protein</fullName>
    </submittedName>
</protein>